<feature type="compositionally biased region" description="Pro residues" evidence="1">
    <location>
        <begin position="84"/>
        <end position="109"/>
    </location>
</feature>
<dbReference type="PRINTS" id="PR01217">
    <property type="entry name" value="PRICHEXTENSN"/>
</dbReference>
<protein>
    <recommendedName>
        <fullName evidence="2">Crassvirus muzzle protein C-terminal domain-containing protein</fullName>
    </recommendedName>
</protein>
<dbReference type="Pfam" id="PF25729">
    <property type="entry name" value="crAss_MUZ_C"/>
    <property type="match status" value="1"/>
</dbReference>
<proteinExistence type="predicted"/>
<sequence>MANCVTYELICPIGATGGECRWSISCCDGSFQRVILQEGEISTPCIDLDSTLYNGEPIARNSISGITNFVDVPCTSACGTVNPAPNPTPPSPPTPPTPPSPPTPAPTPAPDYCLGAENEVTIQNISGSNKFVFGGNYGTYGTNVGTYVLKNVPAAHPIAIQNFNLTNVITYTGTNSVGPKVGLDGNTYTYYWGDVTITVVGGYGIISYECYYHGYMGGQNNLIYNSTTCSVPSPTPPAPTPPTPPTPSTVPPVPSPVTTEYTLTYADSVKGWPSFYSYIPEYMMGMNNYLYSFKGGNLYKHNTNEVRNNYYGQQYDSQITSVFNQNPLENKIFKTLNLESDSAWTVNSKTDIQDEGYVDYRWFEKKEGAYFAYLRKTNQIPAPDNEFALRSANGIGKTSGWNLQSNVLTVNFSVNPLVSIGDIVSIGDYLYFSEPQYTTVKFAGQITNIEVDLRSGINRLFANTSITGAQTIGVTDPYMLYIKNIEAEVNGMLGHQLNFTLTNSSTTSVELFAVEAEVMKSYP</sequence>
<dbReference type="EMBL" id="JH611173">
    <property type="protein sequence ID" value="EJP73278.1"/>
    <property type="molecule type" value="Genomic_DNA"/>
</dbReference>
<evidence type="ECO:0000259" key="2">
    <source>
        <dbReference type="Pfam" id="PF25729"/>
    </source>
</evidence>
<gene>
    <name evidence="3" type="ORF">NT02SARS_1618</name>
</gene>
<name>J5KF05_9GAMM</name>
<dbReference type="AlphaFoldDB" id="J5KF05"/>
<dbReference type="HOGENOM" id="CLU_520622_0_0_6"/>
<evidence type="ECO:0000313" key="3">
    <source>
        <dbReference type="EMBL" id="EJP73278.1"/>
    </source>
</evidence>
<evidence type="ECO:0000256" key="1">
    <source>
        <dbReference type="SAM" id="MobiDB-lite"/>
    </source>
</evidence>
<organism evidence="3 4">
    <name type="scientific">SAR86 cluster bacterium SAR86B</name>
    <dbReference type="NCBI Taxonomy" id="1123867"/>
    <lineage>
        <taxon>Bacteria</taxon>
        <taxon>Pseudomonadati</taxon>
        <taxon>Pseudomonadota</taxon>
        <taxon>Gammaproteobacteria</taxon>
        <taxon>SAR86 cluster</taxon>
    </lineage>
</organism>
<feature type="domain" description="Crassvirus muzzle protein C-terminal" evidence="2">
    <location>
        <begin position="307"/>
        <end position="376"/>
    </location>
</feature>
<feature type="region of interest" description="Disordered" evidence="1">
    <location>
        <begin position="81"/>
        <end position="111"/>
    </location>
</feature>
<feature type="region of interest" description="Disordered" evidence="1">
    <location>
        <begin position="230"/>
        <end position="253"/>
    </location>
</feature>
<dbReference type="InterPro" id="IPR057888">
    <property type="entry name" value="crAss_MUZ_C"/>
</dbReference>
<accession>J5KF05</accession>
<reference evidence="3 4" key="1">
    <citation type="journal article" date="2012" name="ISME J.">
        <title>Genomic insights to SAR86, an abundant and uncultivated marine bacterial lineage.</title>
        <authorList>
            <person name="Dupont C.L."/>
            <person name="Rusch D.B."/>
            <person name="Yooseph S."/>
            <person name="Lombardo M.J."/>
            <person name="Richter R.A."/>
            <person name="Valas R."/>
            <person name="Novotny M."/>
            <person name="Yee-Greenbaum J."/>
            <person name="Selengut J.D."/>
            <person name="Haft D.H."/>
            <person name="Halpern A.L."/>
            <person name="Lasken R.S."/>
            <person name="Nealson K."/>
            <person name="Friedman R."/>
            <person name="Venter J.C."/>
        </authorList>
    </citation>
    <scope>NUCLEOTIDE SEQUENCE [LARGE SCALE GENOMIC DNA]</scope>
</reference>
<feature type="compositionally biased region" description="Pro residues" evidence="1">
    <location>
        <begin position="233"/>
        <end position="253"/>
    </location>
</feature>
<evidence type="ECO:0000313" key="4">
    <source>
        <dbReference type="Proteomes" id="UP000010116"/>
    </source>
</evidence>
<dbReference type="Proteomes" id="UP000010116">
    <property type="component" value="Unassembled WGS sequence"/>
</dbReference>